<organism evidence="3 4">
    <name type="scientific">Pichia membranifaciens NRRL Y-2026</name>
    <dbReference type="NCBI Taxonomy" id="763406"/>
    <lineage>
        <taxon>Eukaryota</taxon>
        <taxon>Fungi</taxon>
        <taxon>Dikarya</taxon>
        <taxon>Ascomycota</taxon>
        <taxon>Saccharomycotina</taxon>
        <taxon>Pichiomycetes</taxon>
        <taxon>Pichiales</taxon>
        <taxon>Pichiaceae</taxon>
        <taxon>Pichia</taxon>
    </lineage>
</organism>
<evidence type="ECO:0000313" key="3">
    <source>
        <dbReference type="EMBL" id="ODQ45346.1"/>
    </source>
</evidence>
<dbReference type="AlphaFoldDB" id="A0A1E3NGY9"/>
<dbReference type="PANTHER" id="PTHR45894">
    <property type="entry name" value="RNA-BINDING PROTEIN 8A"/>
    <property type="match status" value="1"/>
</dbReference>
<dbReference type="RefSeq" id="XP_019016459.1">
    <property type="nucleotide sequence ID" value="XM_019161757.1"/>
</dbReference>
<accession>A0A1E3NGY9</accession>
<proteinExistence type="predicted"/>
<sequence length="115" mass="13787">MTNLHPETSEDHIYDVFEEYCRVVNLHLNLDKRTGYVKGYAFIEFRKLEDVKEIMELHKHQKFQILGRTIELDYAFVERPDWSDMARLKSRSVSHKNVRERLEGLDTRDFSPTRG</sequence>
<feature type="domain" description="RRM" evidence="2">
    <location>
        <begin position="1"/>
        <end position="77"/>
    </location>
</feature>
<gene>
    <name evidence="3" type="ORF">PICMEDRAFT_17811</name>
</gene>
<name>A0A1E3NGY9_9ASCO</name>
<dbReference type="OrthoDB" id="15688at2759"/>
<dbReference type="PROSITE" id="PS50102">
    <property type="entry name" value="RRM"/>
    <property type="match status" value="1"/>
</dbReference>
<evidence type="ECO:0000313" key="4">
    <source>
        <dbReference type="Proteomes" id="UP000094455"/>
    </source>
</evidence>
<evidence type="ECO:0000259" key="2">
    <source>
        <dbReference type="PROSITE" id="PS50102"/>
    </source>
</evidence>
<keyword evidence="4" id="KW-1185">Reference proteome</keyword>
<dbReference type="Gene3D" id="3.30.70.330">
    <property type="match status" value="1"/>
</dbReference>
<dbReference type="GO" id="GO:0006396">
    <property type="term" value="P:RNA processing"/>
    <property type="evidence" value="ECO:0007669"/>
    <property type="project" value="InterPro"/>
</dbReference>
<dbReference type="SUPFAM" id="SSF54928">
    <property type="entry name" value="RNA-binding domain, RBD"/>
    <property type="match status" value="1"/>
</dbReference>
<dbReference type="GO" id="GO:0035145">
    <property type="term" value="C:exon-exon junction complex"/>
    <property type="evidence" value="ECO:0007669"/>
    <property type="project" value="EnsemblFungi"/>
</dbReference>
<keyword evidence="1" id="KW-0694">RNA-binding</keyword>
<dbReference type="InterPro" id="IPR035979">
    <property type="entry name" value="RBD_domain_sf"/>
</dbReference>
<dbReference type="STRING" id="763406.A0A1E3NGY9"/>
<dbReference type="InterPro" id="IPR008111">
    <property type="entry name" value="RNA-bd_8"/>
</dbReference>
<dbReference type="SMART" id="SM00360">
    <property type="entry name" value="RRM"/>
    <property type="match status" value="1"/>
</dbReference>
<dbReference type="EMBL" id="KV454005">
    <property type="protein sequence ID" value="ODQ45346.1"/>
    <property type="molecule type" value="Genomic_DNA"/>
</dbReference>
<protein>
    <recommendedName>
        <fullName evidence="2">RRM domain-containing protein</fullName>
    </recommendedName>
</protein>
<reference evidence="3 4" key="1">
    <citation type="journal article" date="2016" name="Proc. Natl. Acad. Sci. U.S.A.">
        <title>Comparative genomics of biotechnologically important yeasts.</title>
        <authorList>
            <person name="Riley R."/>
            <person name="Haridas S."/>
            <person name="Wolfe K.H."/>
            <person name="Lopes M.R."/>
            <person name="Hittinger C.T."/>
            <person name="Goeker M."/>
            <person name="Salamov A.A."/>
            <person name="Wisecaver J.H."/>
            <person name="Long T.M."/>
            <person name="Calvey C.H."/>
            <person name="Aerts A.L."/>
            <person name="Barry K.W."/>
            <person name="Choi C."/>
            <person name="Clum A."/>
            <person name="Coughlan A.Y."/>
            <person name="Deshpande S."/>
            <person name="Douglass A.P."/>
            <person name="Hanson S.J."/>
            <person name="Klenk H.-P."/>
            <person name="LaButti K.M."/>
            <person name="Lapidus A."/>
            <person name="Lindquist E.A."/>
            <person name="Lipzen A.M."/>
            <person name="Meier-Kolthoff J.P."/>
            <person name="Ohm R.A."/>
            <person name="Otillar R.P."/>
            <person name="Pangilinan J.L."/>
            <person name="Peng Y."/>
            <person name="Rokas A."/>
            <person name="Rosa C.A."/>
            <person name="Scheuner C."/>
            <person name="Sibirny A.A."/>
            <person name="Slot J.C."/>
            <person name="Stielow J.B."/>
            <person name="Sun H."/>
            <person name="Kurtzman C.P."/>
            <person name="Blackwell M."/>
            <person name="Grigoriev I.V."/>
            <person name="Jeffries T.W."/>
        </authorList>
    </citation>
    <scope>NUCLEOTIDE SEQUENCE [LARGE SCALE GENOMIC DNA]</scope>
    <source>
        <strain evidence="3 4">NRRL Y-2026</strain>
    </source>
</reference>
<dbReference type="GO" id="GO:0005737">
    <property type="term" value="C:cytoplasm"/>
    <property type="evidence" value="ECO:0007669"/>
    <property type="project" value="InterPro"/>
</dbReference>
<dbReference type="InterPro" id="IPR012677">
    <property type="entry name" value="Nucleotide-bd_a/b_plait_sf"/>
</dbReference>
<dbReference type="GO" id="GO:0003723">
    <property type="term" value="F:RNA binding"/>
    <property type="evidence" value="ECO:0007669"/>
    <property type="project" value="UniProtKB-UniRule"/>
</dbReference>
<dbReference type="Proteomes" id="UP000094455">
    <property type="component" value="Unassembled WGS sequence"/>
</dbReference>
<dbReference type="GeneID" id="30178444"/>
<dbReference type="Pfam" id="PF00076">
    <property type="entry name" value="RRM_1"/>
    <property type="match status" value="1"/>
</dbReference>
<dbReference type="InterPro" id="IPR000504">
    <property type="entry name" value="RRM_dom"/>
</dbReference>
<evidence type="ECO:0000256" key="1">
    <source>
        <dbReference type="PROSITE-ProRule" id="PRU00176"/>
    </source>
</evidence>